<proteinExistence type="predicted"/>
<dbReference type="EMBL" id="CP002629">
    <property type="protein sequence ID" value="AEB09710.1"/>
    <property type="molecule type" value="Genomic_DNA"/>
</dbReference>
<evidence type="ECO:0000313" key="1">
    <source>
        <dbReference type="EMBL" id="AEB09710.1"/>
    </source>
</evidence>
<accession>F2NJQ5</accession>
<keyword evidence="2" id="KW-1185">Reference proteome</keyword>
<organism evidence="1 2">
    <name type="scientific">Desulfobacca acetoxidans (strain ATCC 700848 / DSM 11109 / ASRB2)</name>
    <dbReference type="NCBI Taxonomy" id="880072"/>
    <lineage>
        <taxon>Bacteria</taxon>
        <taxon>Pseudomonadati</taxon>
        <taxon>Thermodesulfobacteriota</taxon>
        <taxon>Desulfobaccia</taxon>
        <taxon>Desulfobaccales</taxon>
        <taxon>Desulfobaccaceae</taxon>
        <taxon>Desulfobacca</taxon>
    </lineage>
</organism>
<sequence>MLQYVDLDSIKYDFIRENREDIPAEFSAYSAMWEKSAEHFVDLFLSYLDRRGLEIRFKQPYI</sequence>
<reference evidence="2" key="2">
    <citation type="submission" date="2011-03" db="EMBL/GenBank/DDBJ databases">
        <title>The complete genome of Desulfobacca acetoxidans DSM 11109.</title>
        <authorList>
            <consortium name="US DOE Joint Genome Institute (JGI-PGF)"/>
            <person name="Lucas S."/>
            <person name="Copeland A."/>
            <person name="Lapidus A."/>
            <person name="Bruce D."/>
            <person name="Goodwin L."/>
            <person name="Pitluck S."/>
            <person name="Peters L."/>
            <person name="Kyrpides N."/>
            <person name="Mavromatis K."/>
            <person name="Ivanova N."/>
            <person name="Ovchinnikova G."/>
            <person name="Teshima H."/>
            <person name="Detter J.C."/>
            <person name="Han C."/>
            <person name="Land M."/>
            <person name="Hauser L."/>
            <person name="Markowitz V."/>
            <person name="Cheng J.-F."/>
            <person name="Hugenholtz P."/>
            <person name="Woyke T."/>
            <person name="Wu D."/>
            <person name="Spring S."/>
            <person name="Schueler E."/>
            <person name="Brambilla E."/>
            <person name="Klenk H.-P."/>
            <person name="Eisen J.A."/>
        </authorList>
    </citation>
    <scope>NUCLEOTIDE SEQUENCE [LARGE SCALE GENOMIC DNA]</scope>
    <source>
        <strain evidence="2">ATCC 700848 / DSM 11109 / ASRB2</strain>
    </source>
</reference>
<gene>
    <name evidence="1" type="ordered locus">Desac_1872</name>
</gene>
<evidence type="ECO:0000313" key="2">
    <source>
        <dbReference type="Proteomes" id="UP000000483"/>
    </source>
</evidence>
<reference evidence="1 2" key="1">
    <citation type="journal article" date="2011" name="Stand. Genomic Sci.">
        <title>Complete genome sequence of the acetate-degrading sulfate reducer Desulfobacca acetoxidans type strain (ASRB2).</title>
        <authorList>
            <person name="Goker M."/>
            <person name="Teshima H."/>
            <person name="Lapidus A."/>
            <person name="Nolan M."/>
            <person name="Lucas S."/>
            <person name="Hammon N."/>
            <person name="Deshpande S."/>
            <person name="Cheng J.F."/>
            <person name="Tapia R."/>
            <person name="Han C."/>
            <person name="Goodwin L."/>
            <person name="Pitluck S."/>
            <person name="Huntemann M."/>
            <person name="Liolios K."/>
            <person name="Ivanova N."/>
            <person name="Pagani I."/>
            <person name="Mavromatis K."/>
            <person name="Ovchinikova G."/>
            <person name="Pati A."/>
            <person name="Chen A."/>
            <person name="Palaniappan K."/>
            <person name="Land M."/>
            <person name="Hauser L."/>
            <person name="Brambilla E.M."/>
            <person name="Rohde M."/>
            <person name="Spring S."/>
            <person name="Detter J.C."/>
            <person name="Woyke T."/>
            <person name="Bristow J."/>
            <person name="Eisen J.A."/>
            <person name="Markowitz V."/>
            <person name="Hugenholtz P."/>
            <person name="Kyrpides N.C."/>
            <person name="Klenk H.P."/>
        </authorList>
    </citation>
    <scope>NUCLEOTIDE SEQUENCE [LARGE SCALE GENOMIC DNA]</scope>
    <source>
        <strain evidence="2">ATCC 700848 / DSM 11109 / ASRB2</strain>
    </source>
</reference>
<dbReference type="Proteomes" id="UP000000483">
    <property type="component" value="Chromosome"/>
</dbReference>
<dbReference type="HOGENOM" id="CLU_2896686_0_0_7"/>
<dbReference type="AlphaFoldDB" id="F2NJQ5"/>
<name>F2NJQ5_DESAR</name>
<dbReference type="KEGG" id="dao:Desac_1872"/>
<protein>
    <submittedName>
        <fullName evidence="1">Uncharacterized protein</fullName>
    </submittedName>
</protein>
<dbReference type="RefSeq" id="WP_013706819.1">
    <property type="nucleotide sequence ID" value="NC_015388.1"/>
</dbReference>
<dbReference type="STRING" id="880072.Desac_1872"/>